<dbReference type="AlphaFoldDB" id="A0A212FL82"/>
<feature type="non-terminal residue" evidence="1">
    <location>
        <position position="20"/>
    </location>
</feature>
<keyword evidence="2" id="KW-1185">Reference proteome</keyword>
<name>A0A212FL82_DANPL</name>
<comment type="caution">
    <text evidence="1">The sequence shown here is derived from an EMBL/GenBank/DDBJ whole genome shotgun (WGS) entry which is preliminary data.</text>
</comment>
<accession>A0A212FL82</accession>
<dbReference type="KEGG" id="dpl:KGM_209122A"/>
<dbReference type="Proteomes" id="UP000007151">
    <property type="component" value="Unassembled WGS sequence"/>
</dbReference>
<sequence>MFKPYLQTCPTGLLYDTKTN</sequence>
<gene>
    <name evidence="1" type="ORF">KGM_209122A</name>
</gene>
<dbReference type="EMBL" id="AGBW02007822">
    <property type="protein sequence ID" value="OWR54503.1"/>
    <property type="molecule type" value="Genomic_DNA"/>
</dbReference>
<evidence type="ECO:0000313" key="1">
    <source>
        <dbReference type="EMBL" id="OWR54503.1"/>
    </source>
</evidence>
<proteinExistence type="predicted"/>
<dbReference type="InParanoid" id="A0A212FL82"/>
<reference evidence="1 2" key="1">
    <citation type="journal article" date="2011" name="Cell">
        <title>The monarch butterfly genome yields insights into long-distance migration.</title>
        <authorList>
            <person name="Zhan S."/>
            <person name="Merlin C."/>
            <person name="Boore J.L."/>
            <person name="Reppert S.M."/>
        </authorList>
    </citation>
    <scope>NUCLEOTIDE SEQUENCE [LARGE SCALE GENOMIC DNA]</scope>
    <source>
        <strain evidence="1">F-2</strain>
    </source>
</reference>
<organism evidence="1 2">
    <name type="scientific">Danaus plexippus plexippus</name>
    <dbReference type="NCBI Taxonomy" id="278856"/>
    <lineage>
        <taxon>Eukaryota</taxon>
        <taxon>Metazoa</taxon>
        <taxon>Ecdysozoa</taxon>
        <taxon>Arthropoda</taxon>
        <taxon>Hexapoda</taxon>
        <taxon>Insecta</taxon>
        <taxon>Pterygota</taxon>
        <taxon>Neoptera</taxon>
        <taxon>Endopterygota</taxon>
        <taxon>Lepidoptera</taxon>
        <taxon>Glossata</taxon>
        <taxon>Ditrysia</taxon>
        <taxon>Papilionoidea</taxon>
        <taxon>Nymphalidae</taxon>
        <taxon>Danainae</taxon>
        <taxon>Danaini</taxon>
        <taxon>Danaina</taxon>
        <taxon>Danaus</taxon>
        <taxon>Danaus</taxon>
    </lineage>
</organism>
<evidence type="ECO:0000313" key="2">
    <source>
        <dbReference type="Proteomes" id="UP000007151"/>
    </source>
</evidence>
<protein>
    <submittedName>
        <fullName evidence="1">Flocculation protein FLO1</fullName>
    </submittedName>
</protein>